<dbReference type="AlphaFoldDB" id="A0A8J4A514"/>
<gene>
    <name evidence="6" type="ORF">Voc01_084220</name>
</gene>
<keyword evidence="4" id="KW-0808">Transferase</keyword>
<proteinExistence type="inferred from homology"/>
<dbReference type="SUPFAM" id="SSF53448">
    <property type="entry name" value="Nucleotide-diphospho-sugar transferases"/>
    <property type="match status" value="1"/>
</dbReference>
<comment type="caution">
    <text evidence="6">The sequence shown here is derived from an EMBL/GenBank/DDBJ whole genome shotgun (WGS) entry which is preliminary data.</text>
</comment>
<protein>
    <recommendedName>
        <fullName evidence="5">Glycosyltransferase 2-like domain-containing protein</fullName>
    </recommendedName>
</protein>
<dbReference type="PANTHER" id="PTHR43179:SF12">
    <property type="entry name" value="GALACTOFURANOSYLTRANSFERASE GLFT2"/>
    <property type="match status" value="1"/>
</dbReference>
<comment type="similarity">
    <text evidence="2">Belongs to the glycosyltransferase 2 family.</text>
</comment>
<dbReference type="GO" id="GO:0016757">
    <property type="term" value="F:glycosyltransferase activity"/>
    <property type="evidence" value="ECO:0007669"/>
    <property type="project" value="UniProtKB-KW"/>
</dbReference>
<dbReference type="InterPro" id="IPR001173">
    <property type="entry name" value="Glyco_trans_2-like"/>
</dbReference>
<dbReference type="Proteomes" id="UP000635606">
    <property type="component" value="Unassembled WGS sequence"/>
</dbReference>
<dbReference type="EMBL" id="BOPH01000117">
    <property type="protein sequence ID" value="GIJ73505.1"/>
    <property type="molecule type" value="Genomic_DNA"/>
</dbReference>
<evidence type="ECO:0000313" key="6">
    <source>
        <dbReference type="EMBL" id="GIJ73505.1"/>
    </source>
</evidence>
<name>A0A8J4A514_9ACTN</name>
<dbReference type="RefSeq" id="WP_203933331.1">
    <property type="nucleotide sequence ID" value="NZ_BOPH01000117.1"/>
</dbReference>
<dbReference type="Pfam" id="PF00535">
    <property type="entry name" value="Glycos_transf_2"/>
    <property type="match status" value="1"/>
</dbReference>
<evidence type="ECO:0000259" key="5">
    <source>
        <dbReference type="Pfam" id="PF00535"/>
    </source>
</evidence>
<evidence type="ECO:0000256" key="2">
    <source>
        <dbReference type="ARBA" id="ARBA00006739"/>
    </source>
</evidence>
<feature type="domain" description="Glycosyltransferase 2-like" evidence="5">
    <location>
        <begin position="29"/>
        <end position="100"/>
    </location>
</feature>
<dbReference type="Gene3D" id="3.90.550.10">
    <property type="entry name" value="Spore Coat Polysaccharide Biosynthesis Protein SpsA, Chain A"/>
    <property type="match status" value="1"/>
</dbReference>
<evidence type="ECO:0000256" key="4">
    <source>
        <dbReference type="ARBA" id="ARBA00022679"/>
    </source>
</evidence>
<keyword evidence="3" id="KW-0328">Glycosyltransferase</keyword>
<dbReference type="InterPro" id="IPR029044">
    <property type="entry name" value="Nucleotide-diphossugar_trans"/>
</dbReference>
<sequence>MITVVVPTLGRPSLQSLLDVLAAQTAAASVEVEVVVVPHMGPAQARNFGWRAARHPWVVFVDDDVVPDPDWLETLVADLDVPDDVGGVQGRITVPLPADRRPTDWERSTAGLADGNWLTADMAYRAKALADVGGFDERFPAAYREDTDLAHRVRLAGWRLVRGRRRVTHPVRPESPWVSVRVQRGNADDALLRHLYGPRWRTVLDLPPGRRGRHALVTAAAVTALVSRRLRPVALAVWASGTAGFAWTRIAPGPRTAREVTTMLVTSALIPPVAVAHWCRGWWRHR</sequence>
<evidence type="ECO:0000256" key="1">
    <source>
        <dbReference type="ARBA" id="ARBA00004776"/>
    </source>
</evidence>
<keyword evidence="7" id="KW-1185">Reference proteome</keyword>
<accession>A0A8J4A514</accession>
<evidence type="ECO:0000313" key="7">
    <source>
        <dbReference type="Proteomes" id="UP000635606"/>
    </source>
</evidence>
<comment type="pathway">
    <text evidence="1">Cell wall biogenesis; cell wall polysaccharide biosynthesis.</text>
</comment>
<dbReference type="PANTHER" id="PTHR43179">
    <property type="entry name" value="RHAMNOSYLTRANSFERASE WBBL"/>
    <property type="match status" value="1"/>
</dbReference>
<evidence type="ECO:0000256" key="3">
    <source>
        <dbReference type="ARBA" id="ARBA00022676"/>
    </source>
</evidence>
<reference evidence="6" key="1">
    <citation type="submission" date="2021-01" db="EMBL/GenBank/DDBJ databases">
        <title>Whole genome shotgun sequence of Virgisporangium ochraceum NBRC 16418.</title>
        <authorList>
            <person name="Komaki H."/>
            <person name="Tamura T."/>
        </authorList>
    </citation>
    <scope>NUCLEOTIDE SEQUENCE</scope>
    <source>
        <strain evidence="6">NBRC 16418</strain>
    </source>
</reference>
<organism evidence="6 7">
    <name type="scientific">Virgisporangium ochraceum</name>
    <dbReference type="NCBI Taxonomy" id="65505"/>
    <lineage>
        <taxon>Bacteria</taxon>
        <taxon>Bacillati</taxon>
        <taxon>Actinomycetota</taxon>
        <taxon>Actinomycetes</taxon>
        <taxon>Micromonosporales</taxon>
        <taxon>Micromonosporaceae</taxon>
        <taxon>Virgisporangium</taxon>
    </lineage>
</organism>